<feature type="transmembrane region" description="Helical" evidence="1">
    <location>
        <begin position="298"/>
        <end position="319"/>
    </location>
</feature>
<dbReference type="AlphaFoldDB" id="A0A401H8R3"/>
<dbReference type="Proteomes" id="UP000291213">
    <property type="component" value="Unassembled WGS sequence"/>
</dbReference>
<feature type="transmembrane region" description="Helical" evidence="1">
    <location>
        <begin position="147"/>
        <end position="167"/>
    </location>
</feature>
<accession>A0A401H8R3</accession>
<comment type="caution">
    <text evidence="2">The sequence shown here is derived from an EMBL/GenBank/DDBJ whole genome shotgun (WGS) entry which is preliminary data.</text>
</comment>
<feature type="transmembrane region" description="Helical" evidence="1">
    <location>
        <begin position="403"/>
        <end position="427"/>
    </location>
</feature>
<sequence>MGVMNETSKTIMVGKLPVGFKPEAPPPPPLKSLIIGPAIITLGLAIGSGELIFWPITSANIGPVLLWAALISLIFQTVWTLEMARWTVWTGEHWVLQMARLHGLVSAAVLWGLFTFFAWGFGGWAAAGGRSLYVLIGGPGEESFATVFWAIILFLIVWTVALLAGIVREWVEYILTFKMLIIWIMLLVSLAVVSSVDVWADVIKGTFIPSWPSDAIPEKVSYFTLASAIAFIGAGGTTNMWYSFWVRDAGYGMGVYIGRIPGYLRGRPTQLEIVGYLPEPTQENLSRLSEWWSRVRSVFWLIFFLLNFLTAVFFVTLVYSGKKNLGIETEGVGGVEVIELQANIVAEAFGSTIISGIFLIVAAVLLFGTQLSLTEGVARQIADSAYVAIEGFRRIFRNDIRTAYFAVITLFVIWSSLWISLINLAGIRPVLLLQLPANINLLFQIISIPLTLYFIYFVAGKSLPKEIWNAMKPHPIVPLLLVLAMLYWGFFATLGWMERFGLLG</sequence>
<feature type="transmembrane region" description="Helical" evidence="1">
    <location>
        <begin position="439"/>
        <end position="459"/>
    </location>
</feature>
<name>A0A401H8R3_AERPX</name>
<dbReference type="NCBIfam" id="NF037982">
    <property type="entry name" value="Nramp_1"/>
    <property type="match status" value="1"/>
</dbReference>
<organism evidence="2 3">
    <name type="scientific">Aeropyrum pernix</name>
    <dbReference type="NCBI Taxonomy" id="56636"/>
    <lineage>
        <taxon>Archaea</taxon>
        <taxon>Thermoproteota</taxon>
        <taxon>Thermoprotei</taxon>
        <taxon>Desulfurococcales</taxon>
        <taxon>Desulfurococcaceae</taxon>
        <taxon>Aeropyrum</taxon>
    </lineage>
</organism>
<protein>
    <recommendedName>
        <fullName evidence="4">Divalent metal cation transporter</fullName>
    </recommendedName>
</protein>
<feature type="transmembrane region" description="Helical" evidence="1">
    <location>
        <begin position="479"/>
        <end position="497"/>
    </location>
</feature>
<gene>
    <name evidence="2" type="ORF">apy_04570</name>
</gene>
<proteinExistence type="predicted"/>
<reference evidence="2 3" key="1">
    <citation type="submission" date="2017-02" db="EMBL/GenBank/DDBJ databases">
        <title>isolation and characterization of a novel temperate virus Aeropyrum globular virus 1 infecting hyperthermophilic archaeon Aeropyrum.</title>
        <authorList>
            <person name="Yumiya M."/>
            <person name="Yoshida T."/>
            <person name="Sako Y."/>
        </authorList>
    </citation>
    <scope>NUCLEOTIDE SEQUENCE [LARGE SCALE GENOMIC DNA]</scope>
    <source>
        <strain evidence="2 3">YK1-12-2013</strain>
    </source>
</reference>
<evidence type="ECO:0000313" key="2">
    <source>
        <dbReference type="EMBL" id="GBF08732.1"/>
    </source>
</evidence>
<feature type="transmembrane region" description="Helical" evidence="1">
    <location>
        <begin position="101"/>
        <end position="127"/>
    </location>
</feature>
<evidence type="ECO:0008006" key="4">
    <source>
        <dbReference type="Google" id="ProtNLM"/>
    </source>
</evidence>
<keyword evidence="1" id="KW-1133">Transmembrane helix</keyword>
<feature type="transmembrane region" description="Helical" evidence="1">
    <location>
        <begin position="348"/>
        <end position="369"/>
    </location>
</feature>
<feature type="transmembrane region" description="Helical" evidence="1">
    <location>
        <begin position="179"/>
        <end position="200"/>
    </location>
</feature>
<keyword evidence="1" id="KW-0812">Transmembrane</keyword>
<evidence type="ECO:0000256" key="1">
    <source>
        <dbReference type="SAM" id="Phobius"/>
    </source>
</evidence>
<dbReference type="EMBL" id="BDMD01000019">
    <property type="protein sequence ID" value="GBF08732.1"/>
    <property type="molecule type" value="Genomic_DNA"/>
</dbReference>
<evidence type="ECO:0000313" key="3">
    <source>
        <dbReference type="Proteomes" id="UP000291213"/>
    </source>
</evidence>
<feature type="transmembrane region" description="Helical" evidence="1">
    <location>
        <begin position="33"/>
        <end position="54"/>
    </location>
</feature>
<feature type="transmembrane region" description="Helical" evidence="1">
    <location>
        <begin position="220"/>
        <end position="242"/>
    </location>
</feature>
<feature type="transmembrane region" description="Helical" evidence="1">
    <location>
        <begin position="60"/>
        <end position="81"/>
    </location>
</feature>
<keyword evidence="1" id="KW-0472">Membrane</keyword>